<proteinExistence type="predicted"/>
<protein>
    <submittedName>
        <fullName evidence="6">Putative HTH-type transcriptional regulator</fullName>
    </submittedName>
</protein>
<gene>
    <name evidence="6" type="ORF">SULPSESMR1_00471</name>
</gene>
<dbReference type="OrthoDB" id="9796019at2"/>
<dbReference type="InterPro" id="IPR009057">
    <property type="entry name" value="Homeodomain-like_sf"/>
</dbReference>
<dbReference type="PANTHER" id="PTHR30055:SF148">
    <property type="entry name" value="TETR-FAMILY TRANSCRIPTIONAL REGULATOR"/>
    <property type="match status" value="1"/>
</dbReference>
<reference evidence="6 7" key="1">
    <citation type="submission" date="2017-07" db="EMBL/GenBank/DDBJ databases">
        <title>Genome Sequence of Sulfitobacter pseudonitzschiae Strain SMR1 Isolated from a culture of the Diatom Skeletonema marinoi.</title>
        <authorList>
            <person name="Topel M."/>
            <person name="Pinder M.I.M."/>
            <person name="Johansson O.N."/>
            <person name="Kourtchenko O."/>
            <person name="Godhe A."/>
            <person name="Clarke A.K."/>
        </authorList>
    </citation>
    <scope>NUCLEOTIDE SEQUENCE [LARGE SCALE GENOMIC DNA]</scope>
    <source>
        <strain evidence="6 7">SMR1</strain>
    </source>
</reference>
<accession>A0A221JX37</accession>
<keyword evidence="2 4" id="KW-0238">DNA-binding</keyword>
<dbReference type="PANTHER" id="PTHR30055">
    <property type="entry name" value="HTH-TYPE TRANSCRIPTIONAL REGULATOR RUTR"/>
    <property type="match status" value="1"/>
</dbReference>
<dbReference type="InterPro" id="IPR036271">
    <property type="entry name" value="Tet_transcr_reg_TetR-rel_C_sf"/>
</dbReference>
<dbReference type="Pfam" id="PF16859">
    <property type="entry name" value="TetR_C_11"/>
    <property type="match status" value="1"/>
</dbReference>
<dbReference type="Gene3D" id="1.10.10.60">
    <property type="entry name" value="Homeodomain-like"/>
    <property type="match status" value="1"/>
</dbReference>
<dbReference type="InterPro" id="IPR011075">
    <property type="entry name" value="TetR_C"/>
</dbReference>
<sequence>MTEPRKSRQNEKVRLAILDAAFSLASEVGYDKLTIEGIARRAGAGKQTIYRWWSSKALVLLEALVERVQDELMFEDTGEIRADLIAQMQRVAKLMTSADTGCPFIGLLVEAQFNAEVAAAMNARIYAPTYAAATARLKAAQRAGDLDPELDPVMMVELLYSPIYYRLIVPYATITSADIPVFLDMMLTGLQSKGTTQRAE</sequence>
<dbReference type="InterPro" id="IPR001647">
    <property type="entry name" value="HTH_TetR"/>
</dbReference>
<keyword evidence="3" id="KW-0804">Transcription</keyword>
<evidence type="ECO:0000259" key="5">
    <source>
        <dbReference type="PROSITE" id="PS50977"/>
    </source>
</evidence>
<dbReference type="AlphaFoldDB" id="A0A221JX37"/>
<evidence type="ECO:0000256" key="2">
    <source>
        <dbReference type="ARBA" id="ARBA00023125"/>
    </source>
</evidence>
<evidence type="ECO:0000256" key="3">
    <source>
        <dbReference type="ARBA" id="ARBA00023163"/>
    </source>
</evidence>
<evidence type="ECO:0000313" key="7">
    <source>
        <dbReference type="Proteomes" id="UP000199754"/>
    </source>
</evidence>
<dbReference type="SUPFAM" id="SSF46689">
    <property type="entry name" value="Homeodomain-like"/>
    <property type="match status" value="1"/>
</dbReference>
<dbReference type="GO" id="GO:0003700">
    <property type="term" value="F:DNA-binding transcription factor activity"/>
    <property type="evidence" value="ECO:0007669"/>
    <property type="project" value="TreeGrafter"/>
</dbReference>
<name>A0A221JX37_9RHOB</name>
<evidence type="ECO:0000256" key="4">
    <source>
        <dbReference type="PROSITE-ProRule" id="PRU00335"/>
    </source>
</evidence>
<feature type="domain" description="HTH tetR-type" evidence="5">
    <location>
        <begin position="11"/>
        <end position="71"/>
    </location>
</feature>
<keyword evidence="1" id="KW-0805">Transcription regulation</keyword>
<dbReference type="Pfam" id="PF00440">
    <property type="entry name" value="TetR_N"/>
    <property type="match status" value="1"/>
</dbReference>
<evidence type="ECO:0000256" key="1">
    <source>
        <dbReference type="ARBA" id="ARBA00023015"/>
    </source>
</evidence>
<dbReference type="InterPro" id="IPR050109">
    <property type="entry name" value="HTH-type_TetR-like_transc_reg"/>
</dbReference>
<dbReference type="SUPFAM" id="SSF48498">
    <property type="entry name" value="Tetracyclin repressor-like, C-terminal domain"/>
    <property type="match status" value="1"/>
</dbReference>
<dbReference type="EMBL" id="CP022415">
    <property type="protein sequence ID" value="ASM71305.1"/>
    <property type="molecule type" value="Genomic_DNA"/>
</dbReference>
<dbReference type="Gene3D" id="1.10.357.10">
    <property type="entry name" value="Tetracycline Repressor, domain 2"/>
    <property type="match status" value="1"/>
</dbReference>
<dbReference type="KEGG" id="spse:SULPSESMR1_00471"/>
<keyword evidence="7" id="KW-1185">Reference proteome</keyword>
<dbReference type="GO" id="GO:0000976">
    <property type="term" value="F:transcription cis-regulatory region binding"/>
    <property type="evidence" value="ECO:0007669"/>
    <property type="project" value="TreeGrafter"/>
</dbReference>
<evidence type="ECO:0000313" key="6">
    <source>
        <dbReference type="EMBL" id="ASM71305.1"/>
    </source>
</evidence>
<feature type="DNA-binding region" description="H-T-H motif" evidence="4">
    <location>
        <begin position="34"/>
        <end position="53"/>
    </location>
</feature>
<dbReference type="RefSeq" id="WP_089419390.1">
    <property type="nucleotide sequence ID" value="NZ_CP022415.1"/>
</dbReference>
<dbReference type="PROSITE" id="PS50977">
    <property type="entry name" value="HTH_TETR_2"/>
    <property type="match status" value="1"/>
</dbReference>
<dbReference type="PRINTS" id="PR00455">
    <property type="entry name" value="HTHTETR"/>
</dbReference>
<dbReference type="Proteomes" id="UP000199754">
    <property type="component" value="Chromosome"/>
</dbReference>
<organism evidence="6 7">
    <name type="scientific">Pseudosulfitobacter pseudonitzschiae</name>
    <dbReference type="NCBI Taxonomy" id="1402135"/>
    <lineage>
        <taxon>Bacteria</taxon>
        <taxon>Pseudomonadati</taxon>
        <taxon>Pseudomonadota</taxon>
        <taxon>Alphaproteobacteria</taxon>
        <taxon>Rhodobacterales</taxon>
        <taxon>Roseobacteraceae</taxon>
        <taxon>Pseudosulfitobacter</taxon>
    </lineage>
</organism>